<proteinExistence type="predicted"/>
<evidence type="ECO:0000313" key="2">
    <source>
        <dbReference type="Proteomes" id="UP000694892"/>
    </source>
</evidence>
<dbReference type="Proteomes" id="UP000694892">
    <property type="component" value="Chromosome 2S"/>
</dbReference>
<name>A0A974DGX7_XENLA</name>
<dbReference type="PANTHER" id="PTHR21301:SF12">
    <property type="match status" value="1"/>
</dbReference>
<accession>A0A974DGX7</accession>
<evidence type="ECO:0000313" key="1">
    <source>
        <dbReference type="EMBL" id="OCT91793.1"/>
    </source>
</evidence>
<protein>
    <submittedName>
        <fullName evidence="1">Uncharacterized protein</fullName>
    </submittedName>
</protein>
<dbReference type="AlphaFoldDB" id="A0A974DGX7"/>
<gene>
    <name evidence="1" type="ORF">XELAEV_18014846mg</name>
</gene>
<sequence length="124" mass="14576">MLCYTRGRTLKDTLWPSDSQETKDCRFLGKPKRAVKDRIKEHRENIRNFKMGTAIDTSVSRHFHMEGHNVRQLKWMVLEQIKMPSRGGGIKKLLAQKEAYWIKKMNTMDPIGMNDHWSIISFLG</sequence>
<dbReference type="PANTHER" id="PTHR21301">
    <property type="entry name" value="REVERSE TRANSCRIPTASE"/>
    <property type="match status" value="1"/>
</dbReference>
<reference evidence="2" key="1">
    <citation type="journal article" date="2016" name="Nature">
        <title>Genome evolution in the allotetraploid frog Xenopus laevis.</title>
        <authorList>
            <person name="Session A.M."/>
            <person name="Uno Y."/>
            <person name="Kwon T."/>
            <person name="Chapman J.A."/>
            <person name="Toyoda A."/>
            <person name="Takahashi S."/>
            <person name="Fukui A."/>
            <person name="Hikosaka A."/>
            <person name="Suzuki A."/>
            <person name="Kondo M."/>
            <person name="van Heeringen S.J."/>
            <person name="Quigley I."/>
            <person name="Heinz S."/>
            <person name="Ogino H."/>
            <person name="Ochi H."/>
            <person name="Hellsten U."/>
            <person name="Lyons J.B."/>
            <person name="Simakov O."/>
            <person name="Putnam N."/>
            <person name="Stites J."/>
            <person name="Kuroki Y."/>
            <person name="Tanaka T."/>
            <person name="Michiue T."/>
            <person name="Watanabe M."/>
            <person name="Bogdanovic O."/>
            <person name="Lister R."/>
            <person name="Georgiou G."/>
            <person name="Paranjpe S.S."/>
            <person name="van Kruijsbergen I."/>
            <person name="Shu S."/>
            <person name="Carlson J."/>
            <person name="Kinoshita T."/>
            <person name="Ohta Y."/>
            <person name="Mawaribuchi S."/>
            <person name="Jenkins J."/>
            <person name="Grimwood J."/>
            <person name="Schmutz J."/>
            <person name="Mitros T."/>
            <person name="Mozaffari S.V."/>
            <person name="Suzuki Y."/>
            <person name="Haramoto Y."/>
            <person name="Yamamoto T.S."/>
            <person name="Takagi C."/>
            <person name="Heald R."/>
            <person name="Miller K."/>
            <person name="Haudenschild C."/>
            <person name="Kitzman J."/>
            <person name="Nakayama T."/>
            <person name="Izutsu Y."/>
            <person name="Robert J."/>
            <person name="Fortriede J."/>
            <person name="Burns K."/>
            <person name="Lotay V."/>
            <person name="Karimi K."/>
            <person name="Yasuoka Y."/>
            <person name="Dichmann D.S."/>
            <person name="Flajnik M.F."/>
            <person name="Houston D.W."/>
            <person name="Shendure J."/>
            <person name="DuPasquier L."/>
            <person name="Vize P.D."/>
            <person name="Zorn A.M."/>
            <person name="Ito M."/>
            <person name="Marcotte E.M."/>
            <person name="Wallingford J.B."/>
            <person name="Ito Y."/>
            <person name="Asashima M."/>
            <person name="Ueno N."/>
            <person name="Matsuda Y."/>
            <person name="Veenstra G.J."/>
            <person name="Fujiyama A."/>
            <person name="Harland R.M."/>
            <person name="Taira M."/>
            <person name="Rokhsar D.S."/>
        </authorList>
    </citation>
    <scope>NUCLEOTIDE SEQUENCE [LARGE SCALE GENOMIC DNA]</scope>
    <source>
        <strain evidence="2">J</strain>
    </source>
</reference>
<dbReference type="EMBL" id="CM004469">
    <property type="protein sequence ID" value="OCT91793.1"/>
    <property type="molecule type" value="Genomic_DNA"/>
</dbReference>
<organism evidence="1 2">
    <name type="scientific">Xenopus laevis</name>
    <name type="common">African clawed frog</name>
    <dbReference type="NCBI Taxonomy" id="8355"/>
    <lineage>
        <taxon>Eukaryota</taxon>
        <taxon>Metazoa</taxon>
        <taxon>Chordata</taxon>
        <taxon>Craniata</taxon>
        <taxon>Vertebrata</taxon>
        <taxon>Euteleostomi</taxon>
        <taxon>Amphibia</taxon>
        <taxon>Batrachia</taxon>
        <taxon>Anura</taxon>
        <taxon>Pipoidea</taxon>
        <taxon>Pipidae</taxon>
        <taxon>Xenopodinae</taxon>
        <taxon>Xenopus</taxon>
        <taxon>Xenopus</taxon>
    </lineage>
</organism>